<dbReference type="EMBL" id="LK032011">
    <property type="protein sequence ID" value="CDY11507.1"/>
    <property type="molecule type" value="Genomic_DNA"/>
</dbReference>
<dbReference type="GO" id="GO:0010468">
    <property type="term" value="P:regulation of gene expression"/>
    <property type="evidence" value="ECO:0000318"/>
    <property type="project" value="GO_Central"/>
</dbReference>
<feature type="compositionally biased region" description="Low complexity" evidence="3">
    <location>
        <begin position="432"/>
        <end position="441"/>
    </location>
</feature>
<keyword evidence="4" id="KW-1133">Transmembrane helix</keyword>
<dbReference type="SUPFAM" id="SSF54791">
    <property type="entry name" value="Eukaryotic type KH-domain (KH-domain type I)"/>
    <property type="match status" value="2"/>
</dbReference>
<keyword evidence="2" id="KW-0694">RNA-binding</keyword>
<reference evidence="6 7" key="1">
    <citation type="journal article" date="2014" name="Science">
        <title>Plant genetics. Early allopolyploid evolution in the post-Neolithic Brassica napus oilseed genome.</title>
        <authorList>
            <person name="Chalhoub B."/>
            <person name="Denoeud F."/>
            <person name="Liu S."/>
            <person name="Parkin I.A."/>
            <person name="Tang H."/>
            <person name="Wang X."/>
            <person name="Chiquet J."/>
            <person name="Belcram H."/>
            <person name="Tong C."/>
            <person name="Samans B."/>
            <person name="Correa M."/>
            <person name="Da Silva C."/>
            <person name="Just J."/>
            <person name="Falentin C."/>
            <person name="Koh C.S."/>
            <person name="Le Clainche I."/>
            <person name="Bernard M."/>
            <person name="Bento P."/>
            <person name="Noel B."/>
            <person name="Labadie K."/>
            <person name="Alberti A."/>
            <person name="Charles M."/>
            <person name="Arnaud D."/>
            <person name="Guo H."/>
            <person name="Daviaud C."/>
            <person name="Alamery S."/>
            <person name="Jabbari K."/>
            <person name="Zhao M."/>
            <person name="Edger P.P."/>
            <person name="Chelaifa H."/>
            <person name="Tack D."/>
            <person name="Lassalle G."/>
            <person name="Mestiri I."/>
            <person name="Schnel N."/>
            <person name="Le Paslier M.C."/>
            <person name="Fan G."/>
            <person name="Renault V."/>
            <person name="Bayer P.E."/>
            <person name="Golicz A.A."/>
            <person name="Manoli S."/>
            <person name="Lee T.H."/>
            <person name="Thi V.H."/>
            <person name="Chalabi S."/>
            <person name="Hu Q."/>
            <person name="Fan C."/>
            <person name="Tollenaere R."/>
            <person name="Lu Y."/>
            <person name="Battail C."/>
            <person name="Shen J."/>
            <person name="Sidebottom C.H."/>
            <person name="Wang X."/>
            <person name="Canaguier A."/>
            <person name="Chauveau A."/>
            <person name="Berard A."/>
            <person name="Deniot G."/>
            <person name="Guan M."/>
            <person name="Liu Z."/>
            <person name="Sun F."/>
            <person name="Lim Y.P."/>
            <person name="Lyons E."/>
            <person name="Town C.D."/>
            <person name="Bancroft I."/>
            <person name="Wang X."/>
            <person name="Meng J."/>
            <person name="Ma J."/>
            <person name="Pires J.C."/>
            <person name="King G.J."/>
            <person name="Brunel D."/>
            <person name="Delourme R."/>
            <person name="Renard M."/>
            <person name="Aury J.M."/>
            <person name="Adams K.L."/>
            <person name="Batley J."/>
            <person name="Snowdon R.J."/>
            <person name="Tost J."/>
            <person name="Edwards D."/>
            <person name="Zhou Y."/>
            <person name="Hua W."/>
            <person name="Sharpe A.G."/>
            <person name="Paterson A.H."/>
            <person name="Guan C."/>
            <person name="Wincker P."/>
        </authorList>
    </citation>
    <scope>NUCLEOTIDE SEQUENCE [LARGE SCALE GENOMIC DNA]</scope>
    <source>
        <strain evidence="7">cv. Darmor-bzh</strain>
    </source>
</reference>
<accession>A0A078FET8</accession>
<evidence type="ECO:0000256" key="3">
    <source>
        <dbReference type="SAM" id="MobiDB-lite"/>
    </source>
</evidence>
<dbReference type="PANTHER" id="PTHR10288">
    <property type="entry name" value="KH DOMAIN CONTAINING RNA BINDING PROTEIN"/>
    <property type="match status" value="1"/>
</dbReference>
<feature type="compositionally biased region" description="Low complexity" evidence="3">
    <location>
        <begin position="61"/>
        <end position="70"/>
    </location>
</feature>
<evidence type="ECO:0000313" key="6">
    <source>
        <dbReference type="EMBL" id="CDY11507.1"/>
    </source>
</evidence>
<dbReference type="Pfam" id="PF00013">
    <property type="entry name" value="KH_1"/>
    <property type="match status" value="2"/>
</dbReference>
<protein>
    <submittedName>
        <fullName evidence="6">BnaA09g40730D protein</fullName>
    </submittedName>
</protein>
<feature type="region of interest" description="Disordered" evidence="3">
    <location>
        <begin position="1"/>
        <end position="70"/>
    </location>
</feature>
<feature type="transmembrane region" description="Helical" evidence="4">
    <location>
        <begin position="367"/>
        <end position="392"/>
    </location>
</feature>
<evidence type="ECO:0000256" key="1">
    <source>
        <dbReference type="ARBA" id="ARBA00022737"/>
    </source>
</evidence>
<evidence type="ECO:0000256" key="4">
    <source>
        <dbReference type="SAM" id="Phobius"/>
    </source>
</evidence>
<dbReference type="SMART" id="SM00322">
    <property type="entry name" value="KH"/>
    <property type="match status" value="2"/>
</dbReference>
<evidence type="ECO:0000256" key="2">
    <source>
        <dbReference type="PROSITE-ProRule" id="PRU00117"/>
    </source>
</evidence>
<dbReference type="Proteomes" id="UP000028999">
    <property type="component" value="Unassembled WGS sequence"/>
</dbReference>
<feature type="compositionally biased region" description="Low complexity" evidence="3">
    <location>
        <begin position="494"/>
        <end position="507"/>
    </location>
</feature>
<keyword evidence="7" id="KW-1185">Reference proteome</keyword>
<keyword evidence="4" id="KW-0472">Membrane</keyword>
<dbReference type="InterPro" id="IPR004087">
    <property type="entry name" value="KH_dom"/>
</dbReference>
<feature type="compositionally biased region" description="Gly residues" evidence="3">
    <location>
        <begin position="531"/>
        <end position="546"/>
    </location>
</feature>
<organism evidence="6 7">
    <name type="scientific">Brassica napus</name>
    <name type="common">Rape</name>
    <dbReference type="NCBI Taxonomy" id="3708"/>
    <lineage>
        <taxon>Eukaryota</taxon>
        <taxon>Viridiplantae</taxon>
        <taxon>Streptophyta</taxon>
        <taxon>Embryophyta</taxon>
        <taxon>Tracheophyta</taxon>
        <taxon>Spermatophyta</taxon>
        <taxon>Magnoliopsida</taxon>
        <taxon>eudicotyledons</taxon>
        <taxon>Gunneridae</taxon>
        <taxon>Pentapetalae</taxon>
        <taxon>rosids</taxon>
        <taxon>malvids</taxon>
        <taxon>Brassicales</taxon>
        <taxon>Brassicaceae</taxon>
        <taxon>Brassiceae</taxon>
        <taxon>Brassica</taxon>
    </lineage>
</organism>
<gene>
    <name evidence="6" type="primary">BnaA09g40730D</name>
    <name evidence="6" type="ORF">GSBRNA2T00049587001</name>
</gene>
<feature type="compositionally biased region" description="Polar residues" evidence="3">
    <location>
        <begin position="508"/>
        <end position="522"/>
    </location>
</feature>
<evidence type="ECO:0000313" key="7">
    <source>
        <dbReference type="Proteomes" id="UP000028999"/>
    </source>
</evidence>
<keyword evidence="1" id="KW-0677">Repeat</keyword>
<sequence length="730" mass="76195">MADDESHYSSSDSFSTKRKYDDETPRRPTGFSSGPIPSPSPDPSAAPPPSSYNSVPPPIDEIQIAKQKAQEIAARLLSSAEAKRPRVDNNNNGSSYDYGDKGFSSSYPGEGKAAPTSIPVSYGSFTGSTKKIDIPNMRVGVIIGKGGETIKSLQLQSGAKIQVTRDMDADTSAATRTVDLTGTPDQISRAEELINQVLQEAESGGTVGSGGGGSRRMGGADQFVMKIPNNKVGLVIGKGGETIKSMQAQTGARIQVIPLHLPPGDPTPERTLQIDGTTDQIEHAKQLVNEIISGEGKVLYSLIFDIPWSPLVIKVVTDNIWHVDIFSVQPAVIVFLNSFISDDFWIVRQHSFFVALLRELCLQEYRFHIYICMLLVSAKVSIVFVVFLAPILPGIGKGMGFRRSNPIISPVSTNRMRNSSMGGGYPQQGYQSRPPSSWAPSGAPPPQQPGYGYMQPGTYPGPPQYGQSPYASYPQQTSAGYSSTWDQSSVPPSQQGEYDYYGQQQPQAPNSGGSSAPPTDTTGYSYYQHGSGYGQAGQGYQQGGYGAYNASGYGQAGYDQQQGGYGSTTNPGQEEDTAQGAPQSSAQSGQAGEQPTQGSTGQAGYGATPTTQAGGYSSQPPTAYSSGYGAPPPAGKPPAYTQNQQSPGAPGSYGGQSGYAQPAGSGYGQPPAYGYGQAPQGYGSYGGYTQAPAGGGYSSDGSAGAAPGSGTPASQSAPPAGPPKASPKSS</sequence>
<feature type="compositionally biased region" description="Low complexity" evidence="3">
    <location>
        <begin position="547"/>
        <end position="562"/>
    </location>
</feature>
<proteinExistence type="predicted"/>
<feature type="compositionally biased region" description="Low complexity" evidence="3">
    <location>
        <begin position="449"/>
        <end position="471"/>
    </location>
</feature>
<dbReference type="PaxDb" id="3708-A0A078FET8"/>
<dbReference type="Gramene" id="CDY11507">
    <property type="protein sequence ID" value="CDY11507"/>
    <property type="gene ID" value="GSBRNA2T00049587001"/>
</dbReference>
<feature type="compositionally biased region" description="Polar residues" evidence="3">
    <location>
        <begin position="593"/>
        <end position="622"/>
    </location>
</feature>
<feature type="compositionally biased region" description="Pro residues" evidence="3">
    <location>
        <begin position="36"/>
        <end position="59"/>
    </location>
</feature>
<dbReference type="GO" id="GO:0005737">
    <property type="term" value="C:cytoplasm"/>
    <property type="evidence" value="ECO:0000318"/>
    <property type="project" value="GO_Central"/>
</dbReference>
<dbReference type="PROSITE" id="PS50084">
    <property type="entry name" value="KH_TYPE_1"/>
    <property type="match status" value="2"/>
</dbReference>
<dbReference type="GO" id="GO:0003729">
    <property type="term" value="F:mRNA binding"/>
    <property type="evidence" value="ECO:0000318"/>
    <property type="project" value="GO_Central"/>
</dbReference>
<feature type="domain" description="K Homology" evidence="5">
    <location>
        <begin position="126"/>
        <end position="199"/>
    </location>
</feature>
<feature type="compositionally biased region" description="Pro residues" evidence="3">
    <location>
        <begin position="719"/>
        <end position="730"/>
    </location>
</feature>
<dbReference type="Gene3D" id="3.30.1370.10">
    <property type="entry name" value="K Homology domain, type 1"/>
    <property type="match status" value="2"/>
</dbReference>
<dbReference type="STRING" id="3708.A0A078FET8"/>
<feature type="region of interest" description="Disordered" evidence="3">
    <location>
        <begin position="418"/>
        <end position="730"/>
    </location>
</feature>
<dbReference type="AlphaFoldDB" id="A0A078FET8"/>
<dbReference type="InterPro" id="IPR036612">
    <property type="entry name" value="KH_dom_type_1_sf"/>
</dbReference>
<keyword evidence="4" id="KW-0812">Transmembrane</keyword>
<dbReference type="OMA" id="MADEGHY"/>
<feature type="compositionally biased region" description="Low complexity" evidence="3">
    <location>
        <begin position="699"/>
        <end position="718"/>
    </location>
</feature>
<feature type="compositionally biased region" description="Low complexity" evidence="3">
    <location>
        <begin position="660"/>
        <end position="692"/>
    </location>
</feature>
<evidence type="ECO:0000259" key="5">
    <source>
        <dbReference type="SMART" id="SM00322"/>
    </source>
</evidence>
<dbReference type="InterPro" id="IPR004088">
    <property type="entry name" value="KH_dom_type_1"/>
</dbReference>
<feature type="domain" description="K Homology" evidence="5">
    <location>
        <begin position="219"/>
        <end position="293"/>
    </location>
</feature>
<name>A0A078FET8_BRANA</name>
<feature type="compositionally biased region" description="Polar residues" evidence="3">
    <location>
        <begin position="473"/>
        <end position="493"/>
    </location>
</feature>
<dbReference type="FunFam" id="3.30.1370.10:FF:000093">
    <property type="entry name" value="KH domain-containing protein"/>
    <property type="match status" value="2"/>
</dbReference>
<feature type="compositionally biased region" description="Low complexity" evidence="3">
    <location>
        <begin position="578"/>
        <end position="592"/>
    </location>
</feature>